<accession>A0A0R3RBL6</accession>
<dbReference type="EMBL" id="UZAG01022526">
    <property type="protein sequence ID" value="VDO53897.1"/>
    <property type="molecule type" value="Genomic_DNA"/>
</dbReference>
<sequence length="116" mass="13266">MLRIKRHLNDHYYFVLPCVISCSELTWQNEIVWCAPHRFKKYVLGDLPSAIESRILPEREKEFSKKSTDPVNALNVGMPEQFINGGDVDCNQILVSLKSDNSKQVHSPANHSELLS</sequence>
<dbReference type="Proteomes" id="UP000280834">
    <property type="component" value="Unassembled WGS sequence"/>
</dbReference>
<evidence type="ECO:0000313" key="1">
    <source>
        <dbReference type="EMBL" id="VDO53897.1"/>
    </source>
</evidence>
<evidence type="ECO:0000313" key="2">
    <source>
        <dbReference type="Proteomes" id="UP000280834"/>
    </source>
</evidence>
<dbReference type="STRING" id="42155.A0A0R3RBL6"/>
<proteinExistence type="predicted"/>
<dbReference type="AlphaFoldDB" id="A0A0R3RBL6"/>
<organism evidence="3">
    <name type="scientific">Brugia timori</name>
    <dbReference type="NCBI Taxonomy" id="42155"/>
    <lineage>
        <taxon>Eukaryota</taxon>
        <taxon>Metazoa</taxon>
        <taxon>Ecdysozoa</taxon>
        <taxon>Nematoda</taxon>
        <taxon>Chromadorea</taxon>
        <taxon>Rhabditida</taxon>
        <taxon>Spirurina</taxon>
        <taxon>Spiruromorpha</taxon>
        <taxon>Filarioidea</taxon>
        <taxon>Onchocercidae</taxon>
        <taxon>Brugia</taxon>
    </lineage>
</organism>
<reference evidence="3" key="1">
    <citation type="submission" date="2017-02" db="UniProtKB">
        <authorList>
            <consortium name="WormBaseParasite"/>
        </authorList>
    </citation>
    <scope>IDENTIFICATION</scope>
</reference>
<dbReference type="WBParaSite" id="BTMF_0001743501-mRNA-1">
    <property type="protein sequence ID" value="BTMF_0001743501-mRNA-1"/>
    <property type="gene ID" value="BTMF_0001743501"/>
</dbReference>
<gene>
    <name evidence="1" type="ORF">BTMF_LOCUS15402</name>
</gene>
<evidence type="ECO:0000313" key="3">
    <source>
        <dbReference type="WBParaSite" id="BTMF_0001743501-mRNA-1"/>
    </source>
</evidence>
<protein>
    <submittedName>
        <fullName evidence="1 3">Uncharacterized protein</fullName>
    </submittedName>
</protein>
<name>A0A0R3RBL6_9BILA</name>
<keyword evidence="2" id="KW-1185">Reference proteome</keyword>
<reference evidence="1 2" key="2">
    <citation type="submission" date="2018-11" db="EMBL/GenBank/DDBJ databases">
        <authorList>
            <consortium name="Pathogen Informatics"/>
        </authorList>
    </citation>
    <scope>NUCLEOTIDE SEQUENCE [LARGE SCALE GENOMIC DNA]</scope>
</reference>